<dbReference type="InterPro" id="IPR032465">
    <property type="entry name" value="ACMSD"/>
</dbReference>
<keyword evidence="3" id="KW-0378">Hydrolase</keyword>
<keyword evidence="1" id="KW-0456">Lyase</keyword>
<dbReference type="EMBL" id="MFSP01000023">
    <property type="protein sequence ID" value="OGI69284.1"/>
    <property type="molecule type" value="Genomic_DNA"/>
</dbReference>
<dbReference type="Proteomes" id="UP000179076">
    <property type="component" value="Unassembled WGS sequence"/>
</dbReference>
<dbReference type="InterPro" id="IPR006680">
    <property type="entry name" value="Amidohydro-rel"/>
</dbReference>
<reference evidence="3 4" key="1">
    <citation type="journal article" date="2016" name="Nat. Commun.">
        <title>Thousands of microbial genomes shed light on interconnected biogeochemical processes in an aquifer system.</title>
        <authorList>
            <person name="Anantharaman K."/>
            <person name="Brown C.T."/>
            <person name="Hug L.A."/>
            <person name="Sharon I."/>
            <person name="Castelle C.J."/>
            <person name="Probst A.J."/>
            <person name="Thomas B.C."/>
            <person name="Singh A."/>
            <person name="Wilkins M.J."/>
            <person name="Karaoz U."/>
            <person name="Brodie E.L."/>
            <person name="Williams K.H."/>
            <person name="Hubbard S.S."/>
            <person name="Banfield J.F."/>
        </authorList>
    </citation>
    <scope>NUCLEOTIDE SEQUENCE [LARGE SCALE GENOMIC DNA]</scope>
</reference>
<feature type="domain" description="Amidohydrolase-related" evidence="2">
    <location>
        <begin position="129"/>
        <end position="354"/>
    </location>
</feature>
<name>A0A1F6VI32_9PROT</name>
<dbReference type="GO" id="GO:0005737">
    <property type="term" value="C:cytoplasm"/>
    <property type="evidence" value="ECO:0007669"/>
    <property type="project" value="TreeGrafter"/>
</dbReference>
<protein>
    <submittedName>
        <fullName evidence="3">Amidohydrolase</fullName>
    </submittedName>
</protein>
<evidence type="ECO:0000256" key="1">
    <source>
        <dbReference type="ARBA" id="ARBA00023239"/>
    </source>
</evidence>
<dbReference type="InterPro" id="IPR032466">
    <property type="entry name" value="Metal_Hydrolase"/>
</dbReference>
<dbReference type="GO" id="GO:0019748">
    <property type="term" value="P:secondary metabolic process"/>
    <property type="evidence" value="ECO:0007669"/>
    <property type="project" value="TreeGrafter"/>
</dbReference>
<dbReference type="Pfam" id="PF04909">
    <property type="entry name" value="Amidohydro_2"/>
    <property type="match status" value="1"/>
</dbReference>
<evidence type="ECO:0000313" key="4">
    <source>
        <dbReference type="Proteomes" id="UP000179076"/>
    </source>
</evidence>
<dbReference type="PANTHER" id="PTHR21240:SF28">
    <property type="entry name" value="ISO-OROTATE DECARBOXYLASE (EUROFUNG)"/>
    <property type="match status" value="1"/>
</dbReference>
<gene>
    <name evidence="3" type="ORF">A2W18_07260</name>
</gene>
<proteinExistence type="predicted"/>
<dbReference type="Gene3D" id="3.20.20.140">
    <property type="entry name" value="Metal-dependent hydrolases"/>
    <property type="match status" value="1"/>
</dbReference>
<dbReference type="PANTHER" id="PTHR21240">
    <property type="entry name" value="2-AMINO-3-CARBOXYLMUCONATE-6-SEMIALDEHYDE DECARBOXYLASE"/>
    <property type="match status" value="1"/>
</dbReference>
<dbReference type="SUPFAM" id="SSF51556">
    <property type="entry name" value="Metallo-dependent hydrolases"/>
    <property type="match status" value="1"/>
</dbReference>
<dbReference type="GO" id="GO:0016787">
    <property type="term" value="F:hydrolase activity"/>
    <property type="evidence" value="ECO:0007669"/>
    <property type="project" value="UniProtKB-KW"/>
</dbReference>
<sequence>MSYVADRRVHDADSHIMETADFLARYAGARVAAHLRQVPAPQFLRDDSDRVRAQLAQQRDPVYRERDAAEIMQRKNWDATGAYYKEDRSRALDHLGFASQLIFNTYVNGYMSNLESTSDDLDLIYGLADAHNRALLDFCSVDRRLLPTAYVPLADFDRAKQTAEQAIKNDFAALLVPSACPRTHSPSHVGLFPVWRAAEEAGIPVLFHVGGGGKLLDPNYFRNGLPIPPDFHGGAENFRSVDYMAIPFPVMQTLATLIIDGIMEQHPRLMFGVIEQGASWLPGWMRYLDSAADAFRRNEERLQKLSLKPSDYVRRQIRATPYPAEDVAWIAREAGAEIPLFSSDYPHVEGGRNPVKRFETSLDHADESTKTRFYHVNFAALMGTALTRRGLA</sequence>
<accession>A0A1F6VI32</accession>
<organism evidence="3 4">
    <name type="scientific">Candidatus Muproteobacteria bacterium RBG_16_60_9</name>
    <dbReference type="NCBI Taxonomy" id="1817755"/>
    <lineage>
        <taxon>Bacteria</taxon>
        <taxon>Pseudomonadati</taxon>
        <taxon>Pseudomonadota</taxon>
        <taxon>Candidatus Muproteobacteria</taxon>
    </lineage>
</organism>
<evidence type="ECO:0000313" key="3">
    <source>
        <dbReference type="EMBL" id="OGI69284.1"/>
    </source>
</evidence>
<dbReference type="GO" id="GO:0016831">
    <property type="term" value="F:carboxy-lyase activity"/>
    <property type="evidence" value="ECO:0007669"/>
    <property type="project" value="InterPro"/>
</dbReference>
<comment type="caution">
    <text evidence="3">The sequence shown here is derived from an EMBL/GenBank/DDBJ whole genome shotgun (WGS) entry which is preliminary data.</text>
</comment>
<dbReference type="AlphaFoldDB" id="A0A1F6VI32"/>
<evidence type="ECO:0000259" key="2">
    <source>
        <dbReference type="Pfam" id="PF04909"/>
    </source>
</evidence>